<dbReference type="EMBL" id="UINC01223077">
    <property type="protein sequence ID" value="SVE52119.1"/>
    <property type="molecule type" value="Genomic_DNA"/>
</dbReference>
<feature type="non-terminal residue" evidence="1">
    <location>
        <position position="30"/>
    </location>
</feature>
<name>A0A383E691_9ZZZZ</name>
<sequence>MVVDPGGFNVEAHQVGVALEDLAHGAIVEG</sequence>
<protein>
    <submittedName>
        <fullName evidence="1">Uncharacterized protein</fullName>
    </submittedName>
</protein>
<accession>A0A383E691</accession>
<organism evidence="1">
    <name type="scientific">marine metagenome</name>
    <dbReference type="NCBI Taxonomy" id="408172"/>
    <lineage>
        <taxon>unclassified sequences</taxon>
        <taxon>metagenomes</taxon>
        <taxon>ecological metagenomes</taxon>
    </lineage>
</organism>
<gene>
    <name evidence="1" type="ORF">METZ01_LOCUS504973</name>
</gene>
<dbReference type="AlphaFoldDB" id="A0A383E691"/>
<reference evidence="1" key="1">
    <citation type="submission" date="2018-05" db="EMBL/GenBank/DDBJ databases">
        <authorList>
            <person name="Lanie J.A."/>
            <person name="Ng W.-L."/>
            <person name="Kazmierczak K.M."/>
            <person name="Andrzejewski T.M."/>
            <person name="Davidsen T.M."/>
            <person name="Wayne K.J."/>
            <person name="Tettelin H."/>
            <person name="Glass J.I."/>
            <person name="Rusch D."/>
            <person name="Podicherti R."/>
            <person name="Tsui H.-C.T."/>
            <person name="Winkler M.E."/>
        </authorList>
    </citation>
    <scope>NUCLEOTIDE SEQUENCE</scope>
</reference>
<proteinExistence type="predicted"/>
<evidence type="ECO:0000313" key="1">
    <source>
        <dbReference type="EMBL" id="SVE52119.1"/>
    </source>
</evidence>